<dbReference type="Pfam" id="PF08491">
    <property type="entry name" value="SE"/>
    <property type="match status" value="1"/>
</dbReference>
<dbReference type="PANTHER" id="PTHR42685">
    <property type="entry name" value="GERANYLGERANYL DIPHOSPHATE REDUCTASE"/>
    <property type="match status" value="1"/>
</dbReference>
<evidence type="ECO:0000313" key="4">
    <source>
        <dbReference type="Proteomes" id="UP001197770"/>
    </source>
</evidence>
<dbReference type="Proteomes" id="UP001197770">
    <property type="component" value="Unassembled WGS sequence"/>
</dbReference>
<keyword evidence="1" id="KW-1133">Transmembrane helix</keyword>
<dbReference type="PANTHER" id="PTHR42685:SF22">
    <property type="entry name" value="CONDITIONED MEDIUM FACTOR RECEPTOR 1"/>
    <property type="match status" value="1"/>
</dbReference>
<evidence type="ECO:0000256" key="1">
    <source>
        <dbReference type="SAM" id="Phobius"/>
    </source>
</evidence>
<dbReference type="Pfam" id="PF13450">
    <property type="entry name" value="NAD_binding_8"/>
    <property type="match status" value="1"/>
</dbReference>
<dbReference type="SUPFAM" id="SSF51905">
    <property type="entry name" value="FAD/NAD(P)-binding domain"/>
    <property type="match status" value="1"/>
</dbReference>
<evidence type="ECO:0000313" key="3">
    <source>
        <dbReference type="EMBL" id="MCC4213665.1"/>
    </source>
</evidence>
<comment type="caution">
    <text evidence="3">The sequence shown here is derived from an EMBL/GenBank/DDBJ whole genome shotgun (WGS) entry which is preliminary data.</text>
</comment>
<dbReference type="PRINTS" id="PR00420">
    <property type="entry name" value="RNGMNOXGNASE"/>
</dbReference>
<keyword evidence="4" id="KW-1185">Reference proteome</keyword>
<proteinExistence type="predicted"/>
<sequence length="382" mass="42427">MNEYLEPALKKNLKIAIAGAGLAGLTAAIHLLRAGFEVHLVEKDAYPKHKVCGEYISNEILPYWQSLGINPFDWGAVQIEEFELSSRSGKTLKTALPLGGFGISRYTMDSKLAELAKEKGGTWMQDTVERIEYKNAGFEIFCRSGESFESDLVIGSFGKRSVLDAALSRKFFSNKTPWMGVKAHYEAEVPENVVSLHSFNGGYCGISKVENNRVNVCYLTHLDAFKASGNLEGFQHDVLSQNPQLKTFFNQATPVFEKSLSISQISFQPKELITNHILMCGDSAGLIHPLCGNGMAMAVHSAKLLAESIVEYHFKSQDREELEQSYIKRWNSTFSGRLQTGRVLQRILQHETATNLGISSLQRIPGVLPKIISLTHGKPLEI</sequence>
<gene>
    <name evidence="3" type="ORF">LLW17_13115</name>
</gene>
<dbReference type="EMBL" id="JAJGMW010000017">
    <property type="protein sequence ID" value="MCC4213665.1"/>
    <property type="molecule type" value="Genomic_DNA"/>
</dbReference>
<organism evidence="3 4">
    <name type="scientific">Leeuwenhoekiella parthenopeia</name>
    <dbReference type="NCBI Taxonomy" id="2890320"/>
    <lineage>
        <taxon>Bacteria</taxon>
        <taxon>Pseudomonadati</taxon>
        <taxon>Bacteroidota</taxon>
        <taxon>Flavobacteriia</taxon>
        <taxon>Flavobacteriales</taxon>
        <taxon>Flavobacteriaceae</taxon>
        <taxon>Leeuwenhoekiella</taxon>
    </lineage>
</organism>
<name>A0ABS8GUI1_9FLAO</name>
<keyword evidence="1" id="KW-0812">Transmembrane</keyword>
<feature type="domain" description="Squalene epoxidase" evidence="2">
    <location>
        <begin position="213"/>
        <end position="329"/>
    </location>
</feature>
<accession>A0ABS8GUI1</accession>
<keyword evidence="1" id="KW-0472">Membrane</keyword>
<dbReference type="InterPro" id="IPR013698">
    <property type="entry name" value="Squalene_epoxidase"/>
</dbReference>
<dbReference type="Gene3D" id="3.50.50.60">
    <property type="entry name" value="FAD/NAD(P)-binding domain"/>
    <property type="match status" value="1"/>
</dbReference>
<evidence type="ECO:0000259" key="2">
    <source>
        <dbReference type="Pfam" id="PF08491"/>
    </source>
</evidence>
<protein>
    <submittedName>
        <fullName evidence="3">NAD(P)/FAD-dependent oxidoreductase</fullName>
    </submittedName>
</protein>
<feature type="transmembrane region" description="Helical" evidence="1">
    <location>
        <begin position="12"/>
        <end position="32"/>
    </location>
</feature>
<dbReference type="InterPro" id="IPR036188">
    <property type="entry name" value="FAD/NAD-bd_sf"/>
</dbReference>
<dbReference type="RefSeq" id="WP_228230743.1">
    <property type="nucleotide sequence ID" value="NZ_JAJGMW010000017.1"/>
</dbReference>
<dbReference type="InterPro" id="IPR050407">
    <property type="entry name" value="Geranylgeranyl_reductase"/>
</dbReference>
<reference evidence="3 4" key="1">
    <citation type="submission" date="2021-11" db="EMBL/GenBank/DDBJ databases">
        <title>Seasonal and diel survey of microbial diversity of the Tyrrhenian coast.</title>
        <authorList>
            <person name="Gattoni G."/>
            <person name="Corral P."/>
        </authorList>
    </citation>
    <scope>NUCLEOTIDE SEQUENCE [LARGE SCALE GENOMIC DNA]</scope>
    <source>
        <strain evidence="3 4">Mr9</strain>
    </source>
</reference>